<accession>A0ABX8Y5J6</accession>
<organism evidence="1 2">
    <name type="scientific">Streptomyces akebiae</name>
    <dbReference type="NCBI Taxonomy" id="2865673"/>
    <lineage>
        <taxon>Bacteria</taxon>
        <taxon>Bacillati</taxon>
        <taxon>Actinomycetota</taxon>
        <taxon>Actinomycetes</taxon>
        <taxon>Kitasatosporales</taxon>
        <taxon>Streptomycetaceae</taxon>
        <taxon>Streptomyces</taxon>
    </lineage>
</organism>
<proteinExistence type="predicted"/>
<dbReference type="EMBL" id="CP080647">
    <property type="protein sequence ID" value="QYX83128.1"/>
    <property type="molecule type" value="Genomic_DNA"/>
</dbReference>
<protein>
    <submittedName>
        <fullName evidence="1">Uncharacterized protein</fullName>
    </submittedName>
</protein>
<keyword evidence="2" id="KW-1185">Reference proteome</keyword>
<evidence type="ECO:0000313" key="1">
    <source>
        <dbReference type="EMBL" id="QYX83128.1"/>
    </source>
</evidence>
<sequence>MSATMIALASLWVSFTESRNIRSHNRQSVRPLLQIRRVLNFEGTRTGIQLVNAGLGPAIVTRSVVQVDGEVIGEWDLRTYRQLTRGRSVHPKVSTLQPGVPVLSGQVVHLLFLDDFDQRDHAWFWALVSERLMVEIFYESMYGGENFRAVLIPPWETPS</sequence>
<name>A0ABX8Y5J6_9ACTN</name>
<reference evidence="1 2" key="1">
    <citation type="submission" date="2021-08" db="EMBL/GenBank/DDBJ databases">
        <authorList>
            <person name="Ping M."/>
        </authorList>
    </citation>
    <scope>NUCLEOTIDE SEQUENCE [LARGE SCALE GENOMIC DNA]</scope>
    <source>
        <strain evidence="1 2">MG28</strain>
    </source>
</reference>
<gene>
    <name evidence="1" type="ORF">K1J60_22375</name>
</gene>
<evidence type="ECO:0000313" key="2">
    <source>
        <dbReference type="Proteomes" id="UP000827138"/>
    </source>
</evidence>
<dbReference type="Proteomes" id="UP000827138">
    <property type="component" value="Chromosome"/>
</dbReference>